<dbReference type="EMBL" id="MU005777">
    <property type="protein sequence ID" value="KAF2705794.1"/>
    <property type="molecule type" value="Genomic_DNA"/>
</dbReference>
<organism evidence="3 4">
    <name type="scientific">Pleomassaria siparia CBS 279.74</name>
    <dbReference type="NCBI Taxonomy" id="1314801"/>
    <lineage>
        <taxon>Eukaryota</taxon>
        <taxon>Fungi</taxon>
        <taxon>Dikarya</taxon>
        <taxon>Ascomycota</taxon>
        <taxon>Pezizomycotina</taxon>
        <taxon>Dothideomycetes</taxon>
        <taxon>Pleosporomycetidae</taxon>
        <taxon>Pleosporales</taxon>
        <taxon>Pleomassariaceae</taxon>
        <taxon>Pleomassaria</taxon>
    </lineage>
</organism>
<feature type="compositionally biased region" description="Polar residues" evidence="2">
    <location>
        <begin position="154"/>
        <end position="167"/>
    </location>
</feature>
<dbReference type="Proteomes" id="UP000799428">
    <property type="component" value="Unassembled WGS sequence"/>
</dbReference>
<dbReference type="Pfam" id="PF07890">
    <property type="entry name" value="Rrp15p"/>
    <property type="match status" value="1"/>
</dbReference>
<feature type="compositionally biased region" description="Acidic residues" evidence="2">
    <location>
        <begin position="91"/>
        <end position="131"/>
    </location>
</feature>
<dbReference type="PANTHER" id="PTHR13245:SF14">
    <property type="entry name" value="RRP15-LIKE PROTEIN"/>
    <property type="match status" value="1"/>
</dbReference>
<evidence type="ECO:0000313" key="3">
    <source>
        <dbReference type="EMBL" id="KAF2705794.1"/>
    </source>
</evidence>
<name>A0A6G1JYV4_9PLEO</name>
<feature type="compositionally biased region" description="Basic residues" evidence="2">
    <location>
        <begin position="18"/>
        <end position="31"/>
    </location>
</feature>
<keyword evidence="4" id="KW-1185">Reference proteome</keyword>
<proteinExistence type="inferred from homology"/>
<dbReference type="PANTHER" id="PTHR13245">
    <property type="entry name" value="RRP15-LIKE PROTEIN"/>
    <property type="match status" value="1"/>
</dbReference>
<evidence type="ECO:0000256" key="1">
    <source>
        <dbReference type="ARBA" id="ARBA00007462"/>
    </source>
</evidence>
<feature type="compositionally biased region" description="Polar residues" evidence="2">
    <location>
        <begin position="176"/>
        <end position="186"/>
    </location>
</feature>
<feature type="compositionally biased region" description="Basic and acidic residues" evidence="2">
    <location>
        <begin position="274"/>
        <end position="284"/>
    </location>
</feature>
<dbReference type="InterPro" id="IPR012459">
    <property type="entry name" value="Rrp15"/>
</dbReference>
<dbReference type="GO" id="GO:0000460">
    <property type="term" value="P:maturation of 5.8S rRNA"/>
    <property type="evidence" value="ECO:0007669"/>
    <property type="project" value="TreeGrafter"/>
</dbReference>
<evidence type="ECO:0000313" key="4">
    <source>
        <dbReference type="Proteomes" id="UP000799428"/>
    </source>
</evidence>
<feature type="region of interest" description="Disordered" evidence="2">
    <location>
        <begin position="1"/>
        <end position="191"/>
    </location>
</feature>
<protein>
    <submittedName>
        <fullName evidence="3">Rrp15p-domain-containing protein</fullName>
    </submittedName>
</protein>
<dbReference type="GO" id="GO:0030687">
    <property type="term" value="C:preribosome, large subunit precursor"/>
    <property type="evidence" value="ECO:0007669"/>
    <property type="project" value="TreeGrafter"/>
</dbReference>
<dbReference type="AlphaFoldDB" id="A0A6G1JYV4"/>
<comment type="similarity">
    <text evidence="1">Belongs to the RRP15 family.</text>
</comment>
<dbReference type="OrthoDB" id="20949at2759"/>
<accession>A0A6G1JYV4</accession>
<feature type="region of interest" description="Disordered" evidence="2">
    <location>
        <begin position="256"/>
        <end position="287"/>
    </location>
</feature>
<evidence type="ECO:0000256" key="2">
    <source>
        <dbReference type="SAM" id="MobiDB-lite"/>
    </source>
</evidence>
<sequence>MPSTTLKRRWTEEGMRGKAPKIRKKVKKQRYYHSDSEDEDGNENFATDAPARDFAPVDLGSSADEAEIPVKPLSILKATIATKDVSKAAPEDEEITDDISEQDNDEDEGQAEAGAEDSDSDGDGSESDGSDLSETSTNNPRKVKKRNDPEAFATSISRILSTKLTTQKRSEPILSRSKTAQDTNKSLLDHKLTQKAHRQVLAEKKAAQEKGHVKDVLGLENSQTSTAAITAQEKQLRRTAQKGVIKLFNAVRAAQVKGEQAEKEARQKGVVGMSKREENVKEMSKQGFLEQITNSGIKRKEGSVDL</sequence>
<dbReference type="GO" id="GO:0000470">
    <property type="term" value="P:maturation of LSU-rRNA"/>
    <property type="evidence" value="ECO:0007669"/>
    <property type="project" value="TreeGrafter"/>
</dbReference>
<gene>
    <name evidence="3" type="ORF">K504DRAFT_536772</name>
</gene>
<reference evidence="3" key="1">
    <citation type="journal article" date="2020" name="Stud. Mycol.">
        <title>101 Dothideomycetes genomes: a test case for predicting lifestyles and emergence of pathogens.</title>
        <authorList>
            <person name="Haridas S."/>
            <person name="Albert R."/>
            <person name="Binder M."/>
            <person name="Bloem J."/>
            <person name="Labutti K."/>
            <person name="Salamov A."/>
            <person name="Andreopoulos B."/>
            <person name="Baker S."/>
            <person name="Barry K."/>
            <person name="Bills G."/>
            <person name="Bluhm B."/>
            <person name="Cannon C."/>
            <person name="Castanera R."/>
            <person name="Culley D."/>
            <person name="Daum C."/>
            <person name="Ezra D."/>
            <person name="Gonzalez J."/>
            <person name="Henrissat B."/>
            <person name="Kuo A."/>
            <person name="Liang C."/>
            <person name="Lipzen A."/>
            <person name="Lutzoni F."/>
            <person name="Magnuson J."/>
            <person name="Mondo S."/>
            <person name="Nolan M."/>
            <person name="Ohm R."/>
            <person name="Pangilinan J."/>
            <person name="Park H.-J."/>
            <person name="Ramirez L."/>
            <person name="Alfaro M."/>
            <person name="Sun H."/>
            <person name="Tritt A."/>
            <person name="Yoshinaga Y."/>
            <person name="Zwiers L.-H."/>
            <person name="Turgeon B."/>
            <person name="Goodwin S."/>
            <person name="Spatafora J."/>
            <person name="Crous P."/>
            <person name="Grigoriev I."/>
        </authorList>
    </citation>
    <scope>NUCLEOTIDE SEQUENCE</scope>
    <source>
        <strain evidence="3">CBS 279.74</strain>
    </source>
</reference>